<evidence type="ECO:0000256" key="1">
    <source>
        <dbReference type="ARBA" id="ARBA00001971"/>
    </source>
</evidence>
<evidence type="ECO:0000256" key="12">
    <source>
        <dbReference type="ARBA" id="ARBA00023033"/>
    </source>
</evidence>
<evidence type="ECO:0000313" key="18">
    <source>
        <dbReference type="Proteomes" id="UP000594454"/>
    </source>
</evidence>
<dbReference type="PANTHER" id="PTHR24292">
    <property type="entry name" value="CYTOCHROME P450"/>
    <property type="match status" value="1"/>
</dbReference>
<evidence type="ECO:0000256" key="14">
    <source>
        <dbReference type="PIRSR" id="PIRSR602403-1"/>
    </source>
</evidence>
<dbReference type="FunCoup" id="A0A7R8UEY2">
    <property type="interactions" value="96"/>
</dbReference>
<comment type="subcellular location">
    <subcellularLocation>
        <location evidence="4">Endoplasmic reticulum membrane</location>
        <topology evidence="4">Peripheral membrane protein</topology>
    </subcellularLocation>
    <subcellularLocation>
        <location evidence="3">Microsome membrane</location>
        <topology evidence="3">Peripheral membrane protein</topology>
    </subcellularLocation>
</comment>
<dbReference type="Proteomes" id="UP000594454">
    <property type="component" value="Chromosome 1"/>
</dbReference>
<name>A0A7R8UEY2_HERIL</name>
<evidence type="ECO:0000256" key="9">
    <source>
        <dbReference type="ARBA" id="ARBA00022848"/>
    </source>
</evidence>
<evidence type="ECO:0000256" key="13">
    <source>
        <dbReference type="ARBA" id="ARBA00023136"/>
    </source>
</evidence>
<evidence type="ECO:0000256" key="16">
    <source>
        <dbReference type="SAM" id="Phobius"/>
    </source>
</evidence>
<gene>
    <name evidence="17" type="ORF">HERILL_LOCUS2760</name>
</gene>
<dbReference type="AlphaFoldDB" id="A0A7R8UEY2"/>
<keyword evidence="7 14" id="KW-0479">Metal-binding</keyword>
<dbReference type="GO" id="GO:0004497">
    <property type="term" value="F:monooxygenase activity"/>
    <property type="evidence" value="ECO:0007669"/>
    <property type="project" value="UniProtKB-KW"/>
</dbReference>
<sequence>MGILIWLASVLVTLISMIYLYFKSSFSYWKDRGVPYSEPTFPWGNIVQNGKIATLKAIIGKLYTIRETSIPFVGGYTFNKPFVLVSDLEFAKHVLIKDFNYFEDRGAYYNERDDPLSAHLFALDGPKWRVLRAKMTPTFTGGKMKFMFPTIRQVAEKLSGALESNLDNENYLEVRDLLARYFTDVIGTCIFGIECNSLSNPDAEFRRVGRHLFEKPHLPPILRAFTLIFPDLSRKLHIKVTSDFVSKFFMRILRETIEYRESNNVRRNDFMDILIQLKNGQDEGADGSGRIGKLTFEQIAAQAFVFFLGGFEASAATMSFVLHELMVNNDIQDKVRKEIFDVLEEHNGETTYEALNDMKYLDQVITETLRKYPPVIFLIRKAVKDYPVPKTNKIIEKGMSIFIPVETFQHDPAIYPDPDVFDPDRFSSETEGIGRPSDAFLAFGDGPRNCIGLRFGLLQVKMGLVALLKHYRFIRCQKSQIPLQFTNFTPVLTPKGVWLGVQKI</sequence>
<evidence type="ECO:0000256" key="2">
    <source>
        <dbReference type="ARBA" id="ARBA00003690"/>
    </source>
</evidence>
<dbReference type="CDD" id="cd11056">
    <property type="entry name" value="CYP6-like"/>
    <property type="match status" value="1"/>
</dbReference>
<dbReference type="EMBL" id="LR899009">
    <property type="protein sequence ID" value="CAD7079547.1"/>
    <property type="molecule type" value="Genomic_DNA"/>
</dbReference>
<dbReference type="GO" id="GO:0016705">
    <property type="term" value="F:oxidoreductase activity, acting on paired donors, with incorporation or reduction of molecular oxygen"/>
    <property type="evidence" value="ECO:0007669"/>
    <property type="project" value="InterPro"/>
</dbReference>
<evidence type="ECO:0008006" key="19">
    <source>
        <dbReference type="Google" id="ProtNLM"/>
    </source>
</evidence>
<dbReference type="GO" id="GO:0020037">
    <property type="term" value="F:heme binding"/>
    <property type="evidence" value="ECO:0007669"/>
    <property type="project" value="InterPro"/>
</dbReference>
<evidence type="ECO:0000256" key="11">
    <source>
        <dbReference type="ARBA" id="ARBA00023004"/>
    </source>
</evidence>
<dbReference type="OMA" id="AIPHEEP"/>
<dbReference type="Gene3D" id="1.10.630.10">
    <property type="entry name" value="Cytochrome P450"/>
    <property type="match status" value="1"/>
</dbReference>
<comment type="similarity">
    <text evidence="5 15">Belongs to the cytochrome P450 family.</text>
</comment>
<dbReference type="PROSITE" id="PS00086">
    <property type="entry name" value="CYTOCHROME_P450"/>
    <property type="match status" value="1"/>
</dbReference>
<keyword evidence="13 16" id="KW-0472">Membrane</keyword>
<dbReference type="InterPro" id="IPR036396">
    <property type="entry name" value="Cyt_P450_sf"/>
</dbReference>
<comment type="cofactor">
    <cofactor evidence="1 14">
        <name>heme</name>
        <dbReference type="ChEBI" id="CHEBI:30413"/>
    </cofactor>
</comment>
<evidence type="ECO:0000256" key="5">
    <source>
        <dbReference type="ARBA" id="ARBA00010617"/>
    </source>
</evidence>
<dbReference type="PRINTS" id="PR00465">
    <property type="entry name" value="EP450IV"/>
</dbReference>
<keyword evidence="6 14" id="KW-0349">Heme</keyword>
<dbReference type="GO" id="GO:0005506">
    <property type="term" value="F:iron ion binding"/>
    <property type="evidence" value="ECO:0007669"/>
    <property type="project" value="InterPro"/>
</dbReference>
<evidence type="ECO:0000256" key="7">
    <source>
        <dbReference type="ARBA" id="ARBA00022723"/>
    </source>
</evidence>
<dbReference type="SUPFAM" id="SSF48264">
    <property type="entry name" value="Cytochrome P450"/>
    <property type="match status" value="1"/>
</dbReference>
<evidence type="ECO:0000256" key="4">
    <source>
        <dbReference type="ARBA" id="ARBA00004406"/>
    </source>
</evidence>
<proteinExistence type="inferred from homology"/>
<keyword evidence="12 15" id="KW-0503">Monooxygenase</keyword>
<keyword evidence="11 14" id="KW-0408">Iron</keyword>
<evidence type="ECO:0000256" key="6">
    <source>
        <dbReference type="ARBA" id="ARBA00022617"/>
    </source>
</evidence>
<dbReference type="FunFam" id="1.10.630.10:FF:000042">
    <property type="entry name" value="Cytochrome P450"/>
    <property type="match status" value="1"/>
</dbReference>
<accession>A0A7R8UEY2</accession>
<keyword evidence="8" id="KW-0256">Endoplasmic reticulum</keyword>
<keyword evidence="9" id="KW-0492">Microsome</keyword>
<keyword evidence="16" id="KW-0812">Transmembrane</keyword>
<dbReference type="GO" id="GO:0005789">
    <property type="term" value="C:endoplasmic reticulum membrane"/>
    <property type="evidence" value="ECO:0007669"/>
    <property type="project" value="UniProtKB-SubCell"/>
</dbReference>
<evidence type="ECO:0000256" key="3">
    <source>
        <dbReference type="ARBA" id="ARBA00004174"/>
    </source>
</evidence>
<dbReference type="InterPro" id="IPR017972">
    <property type="entry name" value="Cyt_P450_CS"/>
</dbReference>
<feature type="transmembrane region" description="Helical" evidence="16">
    <location>
        <begin position="6"/>
        <end position="22"/>
    </location>
</feature>
<dbReference type="PRINTS" id="PR00385">
    <property type="entry name" value="P450"/>
</dbReference>
<organism evidence="17 18">
    <name type="scientific">Hermetia illucens</name>
    <name type="common">Black soldier fly</name>
    <dbReference type="NCBI Taxonomy" id="343691"/>
    <lineage>
        <taxon>Eukaryota</taxon>
        <taxon>Metazoa</taxon>
        <taxon>Ecdysozoa</taxon>
        <taxon>Arthropoda</taxon>
        <taxon>Hexapoda</taxon>
        <taxon>Insecta</taxon>
        <taxon>Pterygota</taxon>
        <taxon>Neoptera</taxon>
        <taxon>Endopterygota</taxon>
        <taxon>Diptera</taxon>
        <taxon>Brachycera</taxon>
        <taxon>Stratiomyomorpha</taxon>
        <taxon>Stratiomyidae</taxon>
        <taxon>Hermetiinae</taxon>
        <taxon>Hermetia</taxon>
    </lineage>
</organism>
<evidence type="ECO:0000256" key="10">
    <source>
        <dbReference type="ARBA" id="ARBA00023002"/>
    </source>
</evidence>
<keyword evidence="18" id="KW-1185">Reference proteome</keyword>
<dbReference type="PANTHER" id="PTHR24292:SF103">
    <property type="entry name" value="CYTOCHROME P450 6BS1"/>
    <property type="match status" value="1"/>
</dbReference>
<evidence type="ECO:0000256" key="8">
    <source>
        <dbReference type="ARBA" id="ARBA00022824"/>
    </source>
</evidence>
<comment type="function">
    <text evidence="2">May be involved in the metabolism of insect hormones and in the breakdown of synthetic insecticides.</text>
</comment>
<dbReference type="InterPro" id="IPR002403">
    <property type="entry name" value="Cyt_P450_E_grp-IV"/>
</dbReference>
<keyword evidence="10 15" id="KW-0560">Oxidoreductase</keyword>
<reference evidence="17 18" key="1">
    <citation type="submission" date="2020-11" db="EMBL/GenBank/DDBJ databases">
        <authorList>
            <person name="Wallbank WR R."/>
            <person name="Pardo Diaz C."/>
            <person name="Kozak K."/>
            <person name="Martin S."/>
            <person name="Jiggins C."/>
            <person name="Moest M."/>
            <person name="Warren A I."/>
            <person name="Generalovic N T."/>
            <person name="Byers J.R.P. K."/>
            <person name="Montejo-Kovacevich G."/>
            <person name="Yen C E."/>
        </authorList>
    </citation>
    <scope>NUCLEOTIDE SEQUENCE [LARGE SCALE GENOMIC DNA]</scope>
</reference>
<evidence type="ECO:0000256" key="15">
    <source>
        <dbReference type="RuleBase" id="RU000461"/>
    </source>
</evidence>
<dbReference type="Pfam" id="PF00067">
    <property type="entry name" value="p450"/>
    <property type="match status" value="1"/>
</dbReference>
<protein>
    <recommendedName>
        <fullName evidence="19">Cytochrome P450</fullName>
    </recommendedName>
</protein>
<dbReference type="InParanoid" id="A0A7R8UEY2"/>
<feature type="binding site" description="axial binding residue" evidence="14">
    <location>
        <position position="450"/>
    </location>
    <ligand>
        <name>heme</name>
        <dbReference type="ChEBI" id="CHEBI:30413"/>
    </ligand>
    <ligandPart>
        <name>Fe</name>
        <dbReference type="ChEBI" id="CHEBI:18248"/>
    </ligandPart>
</feature>
<dbReference type="InterPro" id="IPR050476">
    <property type="entry name" value="Insect_CytP450_Detox"/>
</dbReference>
<dbReference type="InterPro" id="IPR001128">
    <property type="entry name" value="Cyt_P450"/>
</dbReference>
<evidence type="ECO:0000313" key="17">
    <source>
        <dbReference type="EMBL" id="CAD7079547.1"/>
    </source>
</evidence>
<keyword evidence="16" id="KW-1133">Transmembrane helix</keyword>
<dbReference type="OrthoDB" id="2789670at2759"/>